<feature type="domain" description="MoaB/Mog" evidence="3">
    <location>
        <begin position="95"/>
        <end position="240"/>
    </location>
</feature>
<dbReference type="NCBIfam" id="TIGR00177">
    <property type="entry name" value="molyb_syn"/>
    <property type="match status" value="1"/>
</dbReference>
<dbReference type="PANTHER" id="PTHR43764:SF1">
    <property type="entry name" value="MOLYBDOPTERIN MOLYBDOTRANSFERASE"/>
    <property type="match status" value="1"/>
</dbReference>
<dbReference type="AlphaFoldDB" id="A0A6J6TWL9"/>
<dbReference type="PANTHER" id="PTHR43764">
    <property type="entry name" value="MOLYBDENUM COFACTOR BIOSYNTHESIS"/>
    <property type="match status" value="1"/>
</dbReference>
<dbReference type="EMBL" id="CAEZYU010000084">
    <property type="protein sequence ID" value="CAB4751084.1"/>
    <property type="molecule type" value="Genomic_DNA"/>
</dbReference>
<dbReference type="GO" id="GO:0006777">
    <property type="term" value="P:Mo-molybdopterin cofactor biosynthetic process"/>
    <property type="evidence" value="ECO:0007669"/>
    <property type="project" value="UniProtKB-KW"/>
</dbReference>
<protein>
    <submittedName>
        <fullName evidence="4">Unannotated protein</fullName>
    </submittedName>
</protein>
<name>A0A6J6TWL9_9ZZZZ</name>
<evidence type="ECO:0000256" key="2">
    <source>
        <dbReference type="ARBA" id="ARBA00023150"/>
    </source>
</evidence>
<dbReference type="InterPro" id="IPR001453">
    <property type="entry name" value="MoaB/Mog_dom"/>
</dbReference>
<dbReference type="CDD" id="cd00886">
    <property type="entry name" value="MogA_MoaB"/>
    <property type="match status" value="1"/>
</dbReference>
<gene>
    <name evidence="4" type="ORF">UFOPK2766_01663</name>
    <name evidence="5" type="ORF">UFOPK3519_02004</name>
</gene>
<proteinExistence type="predicted"/>
<dbReference type="Gene3D" id="3.40.980.10">
    <property type="entry name" value="MoaB/Mog-like domain"/>
    <property type="match status" value="1"/>
</dbReference>
<reference evidence="4" key="1">
    <citation type="submission" date="2020-05" db="EMBL/GenBank/DDBJ databases">
        <authorList>
            <person name="Chiriac C."/>
            <person name="Salcher M."/>
            <person name="Ghai R."/>
            <person name="Kavagutti S V."/>
        </authorList>
    </citation>
    <scope>NUCLEOTIDE SEQUENCE</scope>
</reference>
<dbReference type="Pfam" id="PF00994">
    <property type="entry name" value="MoCF_biosynth"/>
    <property type="match status" value="1"/>
</dbReference>
<dbReference type="InterPro" id="IPR016155">
    <property type="entry name" value="Mopterin_synth/thiamin_S_b"/>
</dbReference>
<dbReference type="PROSITE" id="PS01078">
    <property type="entry name" value="MOCF_BIOSYNTHESIS_1"/>
    <property type="match status" value="1"/>
</dbReference>
<comment type="pathway">
    <text evidence="1">Cofactor biosynthesis; molybdopterin biosynthesis.</text>
</comment>
<dbReference type="SMART" id="SM00852">
    <property type="entry name" value="MoCF_biosynth"/>
    <property type="match status" value="1"/>
</dbReference>
<dbReference type="InterPro" id="IPR008284">
    <property type="entry name" value="MoCF_biosynth_CS"/>
</dbReference>
<evidence type="ECO:0000313" key="5">
    <source>
        <dbReference type="EMBL" id="CAB4922443.1"/>
    </source>
</evidence>
<keyword evidence="2" id="KW-0501">Molybdenum cofactor biosynthesis</keyword>
<dbReference type="InterPro" id="IPR003749">
    <property type="entry name" value="ThiS/MoaD-like"/>
</dbReference>
<dbReference type="InterPro" id="IPR051920">
    <property type="entry name" value="MPT_Adenylyltrnsfr/MoaC-Rel"/>
</dbReference>
<dbReference type="Gene3D" id="3.10.20.30">
    <property type="match status" value="1"/>
</dbReference>
<dbReference type="SUPFAM" id="SSF53218">
    <property type="entry name" value="Molybdenum cofactor biosynthesis proteins"/>
    <property type="match status" value="1"/>
</dbReference>
<evidence type="ECO:0000313" key="4">
    <source>
        <dbReference type="EMBL" id="CAB4751084.1"/>
    </source>
</evidence>
<dbReference type="EMBL" id="CAFBMG010000261">
    <property type="protein sequence ID" value="CAB4922443.1"/>
    <property type="molecule type" value="Genomic_DNA"/>
</dbReference>
<evidence type="ECO:0000259" key="3">
    <source>
        <dbReference type="SMART" id="SM00852"/>
    </source>
</evidence>
<dbReference type="InterPro" id="IPR036425">
    <property type="entry name" value="MoaB/Mog-like_dom_sf"/>
</dbReference>
<evidence type="ECO:0000256" key="1">
    <source>
        <dbReference type="ARBA" id="ARBA00005046"/>
    </source>
</evidence>
<organism evidence="4">
    <name type="scientific">freshwater metagenome</name>
    <dbReference type="NCBI Taxonomy" id="449393"/>
    <lineage>
        <taxon>unclassified sequences</taxon>
        <taxon>metagenomes</taxon>
        <taxon>ecological metagenomes</taxon>
    </lineage>
</organism>
<sequence>MTQVLLFARARELAGTRQTEIPGATVAEVLAQAEKLFGAEFAALSATCTIMVDDAIVHRSEFLTRPAGSELAILPPVSGGSDHAEPQTAPVLRVAVLTVSDRAFSGEYEDLTGPAVEALVAEGLSASVVHRAIVADERAEIVRMLSEWCDGDQLDLILTNGGTGLARRDVTPEATKEVLEAEAPGISELMRAAGLQHTPFAALSRQVAGRRGGTIVVNLPGSVRGATESLEAVIQILPHACATARSGQP</sequence>
<dbReference type="SUPFAM" id="SSF54285">
    <property type="entry name" value="MoaD/ThiS"/>
    <property type="match status" value="1"/>
</dbReference>
<accession>A0A6J6TWL9</accession>
<dbReference type="InterPro" id="IPR012675">
    <property type="entry name" value="Beta-grasp_dom_sf"/>
</dbReference>
<dbReference type="Pfam" id="PF02597">
    <property type="entry name" value="ThiS"/>
    <property type="match status" value="1"/>
</dbReference>
<dbReference type="CDD" id="cd00754">
    <property type="entry name" value="Ubl_MoaD"/>
    <property type="match status" value="1"/>
</dbReference>